<keyword evidence="3" id="KW-0119">Carbohydrate metabolism</keyword>
<dbReference type="InterPro" id="IPR019800">
    <property type="entry name" value="Glyco_hydro_3_AS"/>
</dbReference>
<dbReference type="GO" id="GO:0005975">
    <property type="term" value="P:carbohydrate metabolic process"/>
    <property type="evidence" value="ECO:0007669"/>
    <property type="project" value="InterPro"/>
</dbReference>
<dbReference type="PANTHER" id="PTHR42715:SF10">
    <property type="entry name" value="BETA-GLUCOSIDASE"/>
    <property type="match status" value="1"/>
</dbReference>
<dbReference type="PROSITE" id="PS00775">
    <property type="entry name" value="GLYCOSYL_HYDROL_F3"/>
    <property type="match status" value="1"/>
</dbReference>
<evidence type="ECO:0000256" key="5">
    <source>
        <dbReference type="SAM" id="Phobius"/>
    </source>
</evidence>
<dbReference type="Pfam" id="PF00933">
    <property type="entry name" value="Glyco_hydro_3"/>
    <property type="match status" value="1"/>
</dbReference>
<dbReference type="Gene3D" id="2.60.40.10">
    <property type="entry name" value="Immunoglobulins"/>
    <property type="match status" value="1"/>
</dbReference>
<dbReference type="PRINTS" id="PR00133">
    <property type="entry name" value="GLHYDRLASE3"/>
</dbReference>
<dbReference type="Gene3D" id="3.20.20.300">
    <property type="entry name" value="Glycoside hydrolase, family 3, N-terminal domain"/>
    <property type="match status" value="1"/>
</dbReference>
<reference evidence="7" key="1">
    <citation type="submission" date="2011-12" db="EMBL/GenBank/DDBJ databases">
        <authorList>
            <person name="Lu H.-P."/>
            <person name="Wang Y.-B."/>
            <person name="Huang S.-W."/>
            <person name="Lin C.-Y."/>
            <person name="Wu M."/>
            <person name="Hsieh C.-H."/>
            <person name="Yu H.-T."/>
        </authorList>
    </citation>
    <scope>NUCLEOTIDE SEQUENCE</scope>
</reference>
<dbReference type="GO" id="GO:0004553">
    <property type="term" value="F:hydrolase activity, hydrolyzing O-glycosyl compounds"/>
    <property type="evidence" value="ECO:0007669"/>
    <property type="project" value="InterPro"/>
</dbReference>
<keyword evidence="4 7" id="KW-0326">Glycosidase</keyword>
<evidence type="ECO:0000256" key="3">
    <source>
        <dbReference type="ARBA" id="ARBA00023277"/>
    </source>
</evidence>
<dbReference type="InterPro" id="IPR036962">
    <property type="entry name" value="Glyco_hydro_3_N_sf"/>
</dbReference>
<dbReference type="PANTHER" id="PTHR42715">
    <property type="entry name" value="BETA-GLUCOSIDASE"/>
    <property type="match status" value="1"/>
</dbReference>
<dbReference type="InterPro" id="IPR036881">
    <property type="entry name" value="Glyco_hydro_3_C_sf"/>
</dbReference>
<evidence type="ECO:0000259" key="6">
    <source>
        <dbReference type="SMART" id="SM01217"/>
    </source>
</evidence>
<feature type="domain" description="Fibronectin type III-like" evidence="6">
    <location>
        <begin position="553"/>
        <end position="627"/>
    </location>
</feature>
<feature type="transmembrane region" description="Helical" evidence="5">
    <location>
        <begin position="1030"/>
        <end position="1050"/>
    </location>
</feature>
<name>I7AI40_9BACT</name>
<dbReference type="InterPro" id="IPR002772">
    <property type="entry name" value="Glyco_hydro_3_C"/>
</dbReference>
<dbReference type="InterPro" id="IPR001764">
    <property type="entry name" value="Glyco_hydro_3_N"/>
</dbReference>
<dbReference type="EMBL" id="JQ335998">
    <property type="protein sequence ID" value="AFN84568.1"/>
    <property type="molecule type" value="Genomic_DNA"/>
</dbReference>
<accession>I7AI40</accession>
<keyword evidence="5" id="KW-0472">Membrane</keyword>
<evidence type="ECO:0000256" key="1">
    <source>
        <dbReference type="ARBA" id="ARBA00005336"/>
    </source>
</evidence>
<dbReference type="InterPro" id="IPR026891">
    <property type="entry name" value="Fn3-like"/>
</dbReference>
<dbReference type="Pfam" id="PF14310">
    <property type="entry name" value="Fn3-like"/>
    <property type="match status" value="1"/>
</dbReference>
<dbReference type="InterPro" id="IPR017853">
    <property type="entry name" value="GH"/>
</dbReference>
<evidence type="ECO:0000313" key="7">
    <source>
        <dbReference type="EMBL" id="AFN84568.1"/>
    </source>
</evidence>
<dbReference type="AlphaFoldDB" id="I7AI40"/>
<dbReference type="Gene3D" id="3.40.50.1700">
    <property type="entry name" value="Glycoside hydrolase family 3 C-terminal domain"/>
    <property type="match status" value="1"/>
</dbReference>
<evidence type="ECO:0000256" key="2">
    <source>
        <dbReference type="ARBA" id="ARBA00022801"/>
    </source>
</evidence>
<dbReference type="SMART" id="SM01217">
    <property type="entry name" value="Fn3_like"/>
    <property type="match status" value="1"/>
</dbReference>
<dbReference type="InterPro" id="IPR013783">
    <property type="entry name" value="Ig-like_fold"/>
</dbReference>
<evidence type="ECO:0000256" key="4">
    <source>
        <dbReference type="RuleBase" id="RU361161"/>
    </source>
</evidence>
<organism evidence="7">
    <name type="scientific">uncultured bacterium scaffold00090</name>
    <dbReference type="NCBI Taxonomy" id="1132476"/>
    <lineage>
        <taxon>Bacteria</taxon>
        <taxon>environmental samples</taxon>
    </lineage>
</organism>
<dbReference type="SUPFAM" id="SSF51445">
    <property type="entry name" value="(Trans)glycosidases"/>
    <property type="match status" value="1"/>
</dbReference>
<sequence>MIESRRNKSVRRLLCAGAREEISSEAARGLRSGRRKASVHWTLCAPRGEQGGVAPTRLPFLPPRRPNAPEKFFYVLLCYCFITGKTTPNKRTEEKSMGNVEVAWEDVISVVQMVKTHIAVIVVALICMIAVMIVARKWKKPVKGFIRWQSLVAFLMVTVVIVNVMLSGALYNTINVVLADKGELTEESVENSRQVIEEITNEGIVMTKNEDSFLPIEPQKINVFGWASTNPIYGGTGSGTVDTTTAVGILEGLENAGFETNSELSELYVAYREDRPTISINNGQDWTLPEVPVSEYSDEIIENAKAFSDTAVIVISRTGGEGADLPNDMGAVMDGSYNQGTKYTNASYTNNGDYDDFEAGSTYLELSQTEKDLVEMVCSEFDNVIVIYNGANTLELGWTEEYDEIKSVLLCAGAGATGFNALGNIISGEVNPSGKTADTWVRDLTQTPYYNNIGHFAYTNTEDVAEAALAAWERADGIVSFVEYVEGIYTGYRFYETAAEEELIDYDELVMYPFGYGLSYTTFEQTMGDLVVEDGTVTVEVTVTNTGDVAGKDVVELYYNPPYTNGGIEKSSVNLIEFDKTDLLEPGESQTIILTFALEDMASYDTYGRGCYVLEAGTYEISLRSDSHTVIDTKEYELEEDIVYDESNTHSGDVTAAENQLEFAEGNVTYLSRADGFANYEEAVSAPESYELEGEVAGNGTWNPEDYDDPDDEMPVTGADNGLELYDLRGADYDDPLWEELLDQVTVDEMVELIAYGGHQTSAVESVNKVRTLDTDGPAGVNSSTLDAYGTGYCSEVLIAQTWNIELAAKAGEGICQEFTDYGIVGWYAPSMNLHRSAFGGRNFEYYSEDSLLSSKMALAEVEAAVEQGIYPYIKHFAFNEQETNRNALLCTWISEQSARELYLKPFEYCVKNTESGKLAIMSSYNYIGTEWAGGCSALLKNILREEWGFEGMVISDYFGNYGYMDADRAVRGGTDMMLGVAGNEAIMTDLSATSVIAMRQATKDIFYVTVNSNAYAEYVPGSIPDWMKLMYTIDVVIAVLLVLAEVLLIRGFLKKRKCSVTVEKVETGAKDSKK</sequence>
<dbReference type="InterPro" id="IPR050288">
    <property type="entry name" value="Cellulose_deg_GH3"/>
</dbReference>
<keyword evidence="5" id="KW-1133">Transmembrane helix</keyword>
<keyword evidence="2 4" id="KW-0378">Hydrolase</keyword>
<reference evidence="7" key="2">
    <citation type="journal article" date="2012" name="BMC Genomics">
        <title>Metagenomic analysis reveals a functional signature for biomass degradation by cecal microbiota in the leaf-eating flying squirrel (Petaurista alborufus lena).</title>
        <authorList>
            <person name="Lu H.P."/>
            <person name="Wang Y.B."/>
            <person name="Huang S.W."/>
            <person name="Lin C.Y."/>
            <person name="Wu M."/>
            <person name="Hsieh C.H."/>
            <person name="Yu H.T."/>
        </authorList>
    </citation>
    <scope>NUCLEOTIDE SEQUENCE</scope>
</reference>
<feature type="transmembrane region" description="Helical" evidence="5">
    <location>
        <begin position="118"/>
        <end position="138"/>
    </location>
</feature>
<dbReference type="Pfam" id="PF01915">
    <property type="entry name" value="Glyco_hydro_3_C"/>
    <property type="match status" value="1"/>
</dbReference>
<feature type="transmembrane region" description="Helical" evidence="5">
    <location>
        <begin position="150"/>
        <end position="171"/>
    </location>
</feature>
<dbReference type="SUPFAM" id="SSF52279">
    <property type="entry name" value="Beta-D-glucan exohydrolase, C-terminal domain"/>
    <property type="match status" value="1"/>
</dbReference>
<protein>
    <submittedName>
        <fullName evidence="7">Beta-glucosidase-related glycosidase</fullName>
    </submittedName>
</protein>
<proteinExistence type="inferred from homology"/>
<comment type="similarity">
    <text evidence="1 4">Belongs to the glycosyl hydrolase 3 family.</text>
</comment>
<keyword evidence="5" id="KW-0812">Transmembrane</keyword>